<dbReference type="Pfam" id="PF01464">
    <property type="entry name" value="SLT"/>
    <property type="match status" value="1"/>
</dbReference>
<sequence>MAGKLGVLTLDLIARIGQFVEPMKNAERQTKNSASNMARDFEEADKGISMSAKNIGLSLAGVAASYVSIDRLINTQRTFDKLNAGLITATGSAEGAAAAFDSLQKFAKETPYGLEQSVGAFIKLTNLGLKPSEAALTSYGNTAAAMGKDLDQMIEAVADATTGEFERLKEFGIKASQENGKVSLTFKGQTTTIRNNAKEIEKYLLDLGNVDFAGAMENRMKTLDGSIANLEDTIDGLFLKVSQSGIGDAIKAGVDGASESLETLGDNLDTVGDIALVVGAIFAGRYASSMVGSIQKTVAASIEQKQALVAEQAESVKLLGVQAQRARQNVALALTEVNLARADFNNATTAAARAAATQRLTAANIALAISEKQASIATTAYTAATGAATVATSRLAAAKALLLGLTGGWVGLGITVASVAAGYLMMRDGADESTKSLRENNESVDEAVKKYKELDDVKRRAQLVSEKNTLQDLAKEYDEVNSKLITATYSFSRHNDMTSEQSKQVNALIAEYKKTGDIDQFSGKINALNFISQTSKDRFNTLGGSVKDAGNEFKNQKSFVDQMAPAVKGVGDQAKQTAGEVSGLSAEIQKLLNLNAEGASKSNYLNELVKRNINPELAEMMYEARKASNIAGTSEKLNTKVLNSVLDRWKADQGLNKTLEERAKIEEKNKKLVEAQGNAMKVNALVASNAAKANYAALESAKGLPKGLLSAVNMTESPNSNTARSSAGARGAFQFMPKTAERFNVDVNSVNSSAKGAAEYLDKLLKMFEGNLENALRAYNWGEGNMQNYLKYGSGMKDGQKGYFADRPMPRETREYSGKVMGYMGGSSGVSFTEDYSFEDWLKEQEQFAIEREKREKEIAEKQKELVLEVATYREKVNSELADKLEEIDKAGFDSAKTAELKAEYKKRAEIDIQVSDAAHSEKLAGYSDYLKSEEQLLNESFARRQRDLKLDLSLTSEEYTIASIALENQRKKEVESLRRDERLDVLETKRDWMGKGEYARKYYALVREEILATSTYSPEKKEAMLQYASSQQNREESYERDSAIADYRDVMGYEESPLVQQFEVLQKMRELDLLNEEAYQNAKLELQAKSTASYMEGMLGGFASLVDENSKTYAVLFGAQKAFAVAQAMLNIPAAYSKAYDAVVGTPFVGPYIAPAVGAAAAALQVAQAASMKSVNLTGMAHDGIDNIPREGTWLLDGGERVLNPEQNKDLTRYLSEARESNSSPNVNLNPNFVIVDEREKLGDYLFGPDGKRAFVKFFKQNKRELGFA</sequence>
<feature type="domain" description="Transglycosylase SLT" evidence="3">
    <location>
        <begin position="699"/>
        <end position="792"/>
    </location>
</feature>
<keyword evidence="2" id="KW-0175">Coiled coil</keyword>
<accession>A0A2H4JDA4</accession>
<name>A0A2H4JDA4_9CAUD</name>
<reference evidence="6" key="1">
    <citation type="submission" date="2017-06" db="EMBL/GenBank/DDBJ databases">
        <title>Novel phages from South African skin metaviromes.</title>
        <authorList>
            <person name="van Zyl L.J."/>
            <person name="Abrahams Y."/>
            <person name="Stander E.A."/>
            <person name="Kirby B.M."/>
            <person name="Clavaud C."/>
            <person name="Farcet C."/>
            <person name="Breton L."/>
            <person name="Trindade M.I."/>
        </authorList>
    </citation>
    <scope>NUCLEOTIDE SEQUENCE</scope>
</reference>
<evidence type="ECO:0000259" key="3">
    <source>
        <dbReference type="Pfam" id="PF01464"/>
    </source>
</evidence>
<dbReference type="EMBL" id="MF417906">
    <property type="protein sequence ID" value="ASN70397.1"/>
    <property type="molecule type" value="Genomic_DNA"/>
</dbReference>
<keyword evidence="1" id="KW-1188">Viral release from host cell</keyword>
<dbReference type="PANTHER" id="PTHR37423:SF2">
    <property type="entry name" value="MEMBRANE-BOUND LYTIC MUREIN TRANSGLYCOSYLASE C"/>
    <property type="match status" value="1"/>
</dbReference>
<dbReference type="InterPro" id="IPR013491">
    <property type="entry name" value="Tape_meas_N"/>
</dbReference>
<evidence type="ECO:0000313" key="7">
    <source>
        <dbReference type="EMBL" id="ASN70397.1"/>
    </source>
</evidence>
<dbReference type="SUPFAM" id="SSF53955">
    <property type="entry name" value="Lysozyme-like"/>
    <property type="match status" value="1"/>
</dbReference>
<dbReference type="Pfam" id="PF20155">
    <property type="entry name" value="TMP_3"/>
    <property type="match status" value="1"/>
</dbReference>
<evidence type="ECO:0000313" key="6">
    <source>
        <dbReference type="EMBL" id="ASN70338.1"/>
    </source>
</evidence>
<dbReference type="CDD" id="cd00254">
    <property type="entry name" value="LT-like"/>
    <property type="match status" value="1"/>
</dbReference>
<evidence type="ECO:0000259" key="4">
    <source>
        <dbReference type="Pfam" id="PF20155"/>
    </source>
</evidence>
<evidence type="ECO:0000313" key="5">
    <source>
        <dbReference type="EMBL" id="ASN69689.1"/>
    </source>
</evidence>
<feature type="coiled-coil region" evidence="2">
    <location>
        <begin position="843"/>
        <end position="870"/>
    </location>
</feature>
<protein>
    <submittedName>
        <fullName evidence="6">Putative tapemeasure protein</fullName>
    </submittedName>
</protein>
<dbReference type="EMBL" id="MF417894">
    <property type="protein sequence ID" value="ASN69689.1"/>
    <property type="molecule type" value="Genomic_DNA"/>
</dbReference>
<feature type="domain" description="Tape measure protein N-terminal" evidence="4">
    <location>
        <begin position="72"/>
        <end position="240"/>
    </location>
</feature>
<dbReference type="EMBL" id="MF417905">
    <property type="protein sequence ID" value="ASN70338.1"/>
    <property type="molecule type" value="Genomic_DNA"/>
</dbReference>
<evidence type="ECO:0000256" key="1">
    <source>
        <dbReference type="ARBA" id="ARBA00022465"/>
    </source>
</evidence>
<proteinExistence type="predicted"/>
<dbReference type="PANTHER" id="PTHR37423">
    <property type="entry name" value="SOLUBLE LYTIC MUREIN TRANSGLYCOSYLASE-RELATED"/>
    <property type="match status" value="1"/>
</dbReference>
<dbReference type="GO" id="GO:0098003">
    <property type="term" value="P:viral tail assembly"/>
    <property type="evidence" value="ECO:0007669"/>
    <property type="project" value="UniProtKB-KW"/>
</dbReference>
<dbReference type="InterPro" id="IPR023346">
    <property type="entry name" value="Lysozyme-like_dom_sf"/>
</dbReference>
<dbReference type="Gene3D" id="1.10.530.10">
    <property type="match status" value="1"/>
</dbReference>
<evidence type="ECO:0000256" key="2">
    <source>
        <dbReference type="SAM" id="Coils"/>
    </source>
</evidence>
<organism evidence="6">
    <name type="scientific">uncultured Caudovirales phage</name>
    <dbReference type="NCBI Taxonomy" id="2100421"/>
    <lineage>
        <taxon>Viruses</taxon>
        <taxon>Duplodnaviria</taxon>
        <taxon>Heunggongvirae</taxon>
        <taxon>Uroviricota</taxon>
        <taxon>Caudoviricetes</taxon>
        <taxon>Peduoviridae</taxon>
        <taxon>Maltschvirus</taxon>
        <taxon>Maltschvirus maltsch</taxon>
    </lineage>
</organism>
<dbReference type="InterPro" id="IPR008258">
    <property type="entry name" value="Transglycosylase_SLT_dom_1"/>
</dbReference>
<keyword evidence="1" id="KW-1245">Viral tail assembly</keyword>
<gene>
    <name evidence="5" type="ORF">7AX4_49</name>
    <name evidence="7" type="ORF">7F8_15</name>
    <name evidence="6" type="ORF">8AX11_15</name>
</gene>